<dbReference type="GO" id="GO:0020037">
    <property type="term" value="F:heme binding"/>
    <property type="evidence" value="ECO:0007669"/>
    <property type="project" value="InterPro"/>
</dbReference>
<dbReference type="CDD" id="cd11062">
    <property type="entry name" value="CYP58-like"/>
    <property type="match status" value="1"/>
</dbReference>
<dbReference type="SUPFAM" id="SSF48264">
    <property type="entry name" value="Cytochrome P450"/>
    <property type="match status" value="1"/>
</dbReference>
<dbReference type="InterPro" id="IPR036396">
    <property type="entry name" value="Cyt_P450_sf"/>
</dbReference>
<keyword evidence="5 7" id="KW-0408">Iron</keyword>
<comment type="caution">
    <text evidence="10">The sequence shown here is derived from an EMBL/GenBank/DDBJ whole genome shotgun (WGS) entry which is preliminary data.</text>
</comment>
<dbReference type="GO" id="GO:0016705">
    <property type="term" value="F:oxidoreductase activity, acting on paired donors, with incorporation or reduction of molecular oxygen"/>
    <property type="evidence" value="ECO:0007669"/>
    <property type="project" value="InterPro"/>
</dbReference>
<dbReference type="Gene3D" id="1.10.630.10">
    <property type="entry name" value="Cytochrome P450"/>
    <property type="match status" value="1"/>
</dbReference>
<evidence type="ECO:0000256" key="2">
    <source>
        <dbReference type="ARBA" id="ARBA00010617"/>
    </source>
</evidence>
<dbReference type="InterPro" id="IPR050121">
    <property type="entry name" value="Cytochrome_P450_monoxygenase"/>
</dbReference>
<dbReference type="GO" id="GO:0004497">
    <property type="term" value="F:monooxygenase activity"/>
    <property type="evidence" value="ECO:0007669"/>
    <property type="project" value="UniProtKB-KW"/>
</dbReference>
<evidence type="ECO:0000313" key="11">
    <source>
        <dbReference type="Proteomes" id="UP000310066"/>
    </source>
</evidence>
<dbReference type="PANTHER" id="PTHR24305">
    <property type="entry name" value="CYTOCHROME P450"/>
    <property type="match status" value="1"/>
</dbReference>
<dbReference type="AlphaFoldDB" id="A0A4U0V6C1"/>
<feature type="binding site" description="axial binding residue" evidence="7">
    <location>
        <position position="452"/>
    </location>
    <ligand>
        <name>heme</name>
        <dbReference type="ChEBI" id="CHEBI:30413"/>
    </ligand>
    <ligandPart>
        <name>Fe</name>
        <dbReference type="ChEBI" id="CHEBI:18248"/>
    </ligandPart>
</feature>
<evidence type="ECO:0000256" key="4">
    <source>
        <dbReference type="ARBA" id="ARBA00023002"/>
    </source>
</evidence>
<comment type="similarity">
    <text evidence="2 8">Belongs to the cytochrome P450 family.</text>
</comment>
<feature type="transmembrane region" description="Helical" evidence="9">
    <location>
        <begin position="12"/>
        <end position="33"/>
    </location>
</feature>
<dbReference type="PRINTS" id="PR00463">
    <property type="entry name" value="EP450I"/>
</dbReference>
<evidence type="ECO:0000256" key="6">
    <source>
        <dbReference type="ARBA" id="ARBA00023033"/>
    </source>
</evidence>
<evidence type="ECO:0000256" key="1">
    <source>
        <dbReference type="ARBA" id="ARBA00001971"/>
    </source>
</evidence>
<accession>A0A4U0V6C1</accession>
<dbReference type="Proteomes" id="UP000310066">
    <property type="component" value="Unassembled WGS sequence"/>
</dbReference>
<name>A0A4U0V6C1_9PEZI</name>
<keyword evidence="4 8" id="KW-0560">Oxidoreductase</keyword>
<evidence type="ECO:0000313" key="10">
    <source>
        <dbReference type="EMBL" id="TKA44093.1"/>
    </source>
</evidence>
<dbReference type="OrthoDB" id="3945418at2759"/>
<protein>
    <recommendedName>
        <fullName evidence="12">Trichodiene oxygenase</fullName>
    </recommendedName>
</protein>
<dbReference type="InterPro" id="IPR001128">
    <property type="entry name" value="Cyt_P450"/>
</dbReference>
<organism evidence="10 11">
    <name type="scientific">Friedmanniomyces endolithicus</name>
    <dbReference type="NCBI Taxonomy" id="329885"/>
    <lineage>
        <taxon>Eukaryota</taxon>
        <taxon>Fungi</taxon>
        <taxon>Dikarya</taxon>
        <taxon>Ascomycota</taxon>
        <taxon>Pezizomycotina</taxon>
        <taxon>Dothideomycetes</taxon>
        <taxon>Dothideomycetidae</taxon>
        <taxon>Mycosphaerellales</taxon>
        <taxon>Teratosphaeriaceae</taxon>
        <taxon>Friedmanniomyces</taxon>
    </lineage>
</organism>
<evidence type="ECO:0000256" key="3">
    <source>
        <dbReference type="ARBA" id="ARBA00022723"/>
    </source>
</evidence>
<keyword evidence="9" id="KW-0472">Membrane</keyword>
<keyword evidence="6 8" id="KW-0503">Monooxygenase</keyword>
<comment type="cofactor">
    <cofactor evidence="1 7">
        <name>heme</name>
        <dbReference type="ChEBI" id="CHEBI:30413"/>
    </cofactor>
</comment>
<dbReference type="STRING" id="329885.A0A4U0V6C1"/>
<dbReference type="PANTHER" id="PTHR24305:SF157">
    <property type="entry name" value="N-ACETYLTRYPTOPHAN 6-HYDROXYLASE IVOC-RELATED"/>
    <property type="match status" value="1"/>
</dbReference>
<dbReference type="GO" id="GO:0005506">
    <property type="term" value="F:iron ion binding"/>
    <property type="evidence" value="ECO:0007669"/>
    <property type="project" value="InterPro"/>
</dbReference>
<reference evidence="10 11" key="1">
    <citation type="submission" date="2017-03" db="EMBL/GenBank/DDBJ databases">
        <title>Genomes of endolithic fungi from Antarctica.</title>
        <authorList>
            <person name="Coleine C."/>
            <person name="Masonjones S."/>
            <person name="Stajich J.E."/>
        </authorList>
    </citation>
    <scope>NUCLEOTIDE SEQUENCE [LARGE SCALE GENOMIC DNA]</scope>
    <source>
        <strain evidence="10 11">CCFEE 5311</strain>
    </source>
</reference>
<keyword evidence="9" id="KW-0812">Transmembrane</keyword>
<keyword evidence="3 7" id="KW-0479">Metal-binding</keyword>
<keyword evidence="9" id="KW-1133">Transmembrane helix</keyword>
<evidence type="ECO:0000256" key="7">
    <source>
        <dbReference type="PIRSR" id="PIRSR602401-1"/>
    </source>
</evidence>
<evidence type="ECO:0008006" key="12">
    <source>
        <dbReference type="Google" id="ProtNLM"/>
    </source>
</evidence>
<dbReference type="PROSITE" id="PS00086">
    <property type="entry name" value="CYTOCHROME_P450"/>
    <property type="match status" value="1"/>
</dbReference>
<sequence>MATIPAPATSVPLAAGIVVFATIVYTTVYRIYLSPLAGFPGPKLAAVSKAYQFYFDVVKAGKLPFELVRLHERYGPIVRIGPNEVHVSDPDFYDILYASLPSRRHKDIFAIDGFGLAQSVIATANHEHHRMRRAALNPFFSTQAVAKLEQSVTRPRIDDACQGLAKAYKTGEPVDIEVLTLALTTDIITQYAFAKSYGYLDRPGYAPEWAEVLRGAAQSSMLFRYLPFMIKLLMSSPEWLINLIDPKLMQLFNIKSGLEAQVQTVMTNRANGSEDTKQTDRTIFHALLDNPNLPASEKTLPRLVEEAQIIVSAGSTTTVHFLKCTTFHILANKSILSRLQTELKSAIPDPAVLPPSHVLERLPYFAAVIKEGFRINDGASSRLARVAPDVDLLCGEQTIPRGTSISMSTYLQHRHPTLFPDPETFSPDRWLGPDAAKLERYLVNFSKGTRNCLGINLARSEVVLTLAAVFRRFELELWETGRGDVEMAHDFFVPYVRVGSKGVRVVVRGICT</sequence>
<evidence type="ECO:0000256" key="5">
    <source>
        <dbReference type="ARBA" id="ARBA00023004"/>
    </source>
</evidence>
<evidence type="ECO:0000256" key="8">
    <source>
        <dbReference type="RuleBase" id="RU000461"/>
    </source>
</evidence>
<dbReference type="InterPro" id="IPR017972">
    <property type="entry name" value="Cyt_P450_CS"/>
</dbReference>
<dbReference type="EMBL" id="NAJP01000016">
    <property type="protein sequence ID" value="TKA44093.1"/>
    <property type="molecule type" value="Genomic_DNA"/>
</dbReference>
<keyword evidence="7 8" id="KW-0349">Heme</keyword>
<proteinExistence type="inferred from homology"/>
<dbReference type="InterPro" id="IPR002401">
    <property type="entry name" value="Cyt_P450_E_grp-I"/>
</dbReference>
<evidence type="ECO:0000256" key="9">
    <source>
        <dbReference type="SAM" id="Phobius"/>
    </source>
</evidence>
<gene>
    <name evidence="10" type="ORF">B0A54_04859</name>
</gene>
<dbReference type="Pfam" id="PF00067">
    <property type="entry name" value="p450"/>
    <property type="match status" value="1"/>
</dbReference>